<evidence type="ECO:0000313" key="1">
    <source>
        <dbReference type="Proteomes" id="UP000515158"/>
    </source>
</evidence>
<evidence type="ECO:0000313" key="2">
    <source>
        <dbReference type="RefSeq" id="XP_034245746.1"/>
    </source>
</evidence>
<reference evidence="2" key="1">
    <citation type="submission" date="2025-08" db="UniProtKB">
        <authorList>
            <consortium name="RefSeq"/>
        </authorList>
    </citation>
    <scope>IDENTIFICATION</scope>
    <source>
        <tissue evidence="2">Total insect</tissue>
    </source>
</reference>
<dbReference type="RefSeq" id="XP_034245746.1">
    <property type="nucleotide sequence ID" value="XM_034389855.1"/>
</dbReference>
<name>A0A6P8Z6W6_THRPL</name>
<gene>
    <name evidence="2" type="primary">LOC117647883</name>
</gene>
<accession>A0A6P8Z6W6</accession>
<protein>
    <submittedName>
        <fullName evidence="2">Uncharacterized protein LOC117647883</fullName>
    </submittedName>
</protein>
<dbReference type="AlphaFoldDB" id="A0A6P8Z6W6"/>
<dbReference type="Proteomes" id="UP000515158">
    <property type="component" value="Unplaced"/>
</dbReference>
<sequence>MKLLFHGIKLAQRTYNFPSSYFVGYINNMLLMKRSHETWPSIRILNTSSLFSLAAAAIKHRNNIFLDSNLPRQPTTIHFLILWAIQAKSATNFHGIKLAQTTYNFPSYFVVYFSNMLPMKRSHLKIEGQNLSVKIIWMSINLIFLISCLLPLLYPEPMYQLSQPGHVNRTAHPACRGTARPTAHHCLPD</sequence>
<dbReference type="GeneID" id="117647883"/>
<organism evidence="2">
    <name type="scientific">Thrips palmi</name>
    <name type="common">Melon thrips</name>
    <dbReference type="NCBI Taxonomy" id="161013"/>
    <lineage>
        <taxon>Eukaryota</taxon>
        <taxon>Metazoa</taxon>
        <taxon>Ecdysozoa</taxon>
        <taxon>Arthropoda</taxon>
        <taxon>Hexapoda</taxon>
        <taxon>Insecta</taxon>
        <taxon>Pterygota</taxon>
        <taxon>Neoptera</taxon>
        <taxon>Paraneoptera</taxon>
        <taxon>Thysanoptera</taxon>
        <taxon>Terebrantia</taxon>
        <taxon>Thripoidea</taxon>
        <taxon>Thripidae</taxon>
        <taxon>Thrips</taxon>
    </lineage>
</organism>
<dbReference type="KEGG" id="tpal:117647883"/>
<proteinExistence type="predicted"/>
<dbReference type="InParanoid" id="A0A6P8Z6W6"/>
<keyword evidence="1" id="KW-1185">Reference proteome</keyword>